<keyword evidence="6 7" id="KW-0472">Membrane</keyword>
<sequence length="370" mass="38964">MAGNERVSLTVIRRKRKGGHAAHHGGAWKIAYADFVTAMMAFFLLMWLLGSTTKGDRQGIADYFNTPLTVALAGGDYSGGATSVLPGGGPDITRAQIGDAKAAQSASQRGKASADDAAAKKRRDGEELRRLRALKTRIESLIDRNPKLKPFSDQIKIDITSEGLRIQIVDSQNRPMFATGSTRLQPYTHDILREIGVALNDVDNRVSIAGHTDAAPYSGGAAGYSNWELSSERANAARRELIAGGMNERKIIQVRGLADALPLDPADPLAPMNRRISIVVLNRQTEAGFMRDRGRVDVNTSQEASDAIAASAAANTGTYAATNAATSTATHPLTKPVTSAANDAVSKPGAQAPAAVASSTVATAAKPAAH</sequence>
<evidence type="ECO:0000256" key="6">
    <source>
        <dbReference type="ARBA" id="ARBA00023136"/>
    </source>
</evidence>
<dbReference type="InterPro" id="IPR006665">
    <property type="entry name" value="OmpA-like"/>
</dbReference>
<keyword evidence="12" id="KW-1185">Reference proteome</keyword>
<protein>
    <submittedName>
        <fullName evidence="11">Chemotaxis protein MotB</fullName>
    </submittedName>
</protein>
<keyword evidence="4 9" id="KW-0812">Transmembrane</keyword>
<dbReference type="PANTHER" id="PTHR30329:SF21">
    <property type="entry name" value="LIPOPROTEIN YIAD-RELATED"/>
    <property type="match status" value="1"/>
</dbReference>
<organism evidence="11 12">
    <name type="scientific">Chitinasiproducens palmae</name>
    <dbReference type="NCBI Taxonomy" id="1770053"/>
    <lineage>
        <taxon>Bacteria</taxon>
        <taxon>Pseudomonadati</taxon>
        <taxon>Pseudomonadota</taxon>
        <taxon>Betaproteobacteria</taxon>
        <taxon>Burkholderiales</taxon>
        <taxon>Burkholderiaceae</taxon>
        <taxon>Chitinasiproducens</taxon>
    </lineage>
</organism>
<dbReference type="PROSITE" id="PS51123">
    <property type="entry name" value="OMPA_2"/>
    <property type="match status" value="1"/>
</dbReference>
<dbReference type="PANTHER" id="PTHR30329">
    <property type="entry name" value="STATOR ELEMENT OF FLAGELLAR MOTOR COMPLEX"/>
    <property type="match status" value="1"/>
</dbReference>
<evidence type="ECO:0000313" key="11">
    <source>
        <dbReference type="EMBL" id="SDV46666.1"/>
    </source>
</evidence>
<dbReference type="AlphaFoldDB" id="A0A1H2PKX2"/>
<evidence type="ECO:0000256" key="3">
    <source>
        <dbReference type="ARBA" id="ARBA00022475"/>
    </source>
</evidence>
<dbReference type="InterPro" id="IPR050330">
    <property type="entry name" value="Bact_OuterMem_StrucFunc"/>
</dbReference>
<dbReference type="RefSeq" id="WP_091904242.1">
    <property type="nucleotide sequence ID" value="NZ_FNLO01000001.1"/>
</dbReference>
<dbReference type="Pfam" id="PF13677">
    <property type="entry name" value="MotB_plug"/>
    <property type="match status" value="1"/>
</dbReference>
<dbReference type="CDD" id="cd07185">
    <property type="entry name" value="OmpA_C-like"/>
    <property type="match status" value="1"/>
</dbReference>
<evidence type="ECO:0000256" key="8">
    <source>
        <dbReference type="SAM" id="MobiDB-lite"/>
    </source>
</evidence>
<feature type="compositionally biased region" description="Low complexity" evidence="8">
    <location>
        <begin position="350"/>
        <end position="370"/>
    </location>
</feature>
<dbReference type="STRING" id="1770053.SAMN05216551_101526"/>
<feature type="region of interest" description="Disordered" evidence="8">
    <location>
        <begin position="330"/>
        <end position="370"/>
    </location>
</feature>
<proteinExistence type="inferred from homology"/>
<feature type="transmembrane region" description="Helical" evidence="9">
    <location>
        <begin position="30"/>
        <end position="49"/>
    </location>
</feature>
<accession>A0A1H2PKX2</accession>
<dbReference type="InterPro" id="IPR025713">
    <property type="entry name" value="MotB-like_N_dom"/>
</dbReference>
<evidence type="ECO:0000256" key="5">
    <source>
        <dbReference type="ARBA" id="ARBA00022989"/>
    </source>
</evidence>
<evidence type="ECO:0000256" key="9">
    <source>
        <dbReference type="SAM" id="Phobius"/>
    </source>
</evidence>
<name>A0A1H2PKX2_9BURK</name>
<gene>
    <name evidence="11" type="ORF">SAMN05216551_101526</name>
</gene>
<dbReference type="SUPFAM" id="SSF103088">
    <property type="entry name" value="OmpA-like"/>
    <property type="match status" value="1"/>
</dbReference>
<evidence type="ECO:0000256" key="1">
    <source>
        <dbReference type="ARBA" id="ARBA00004162"/>
    </source>
</evidence>
<feature type="compositionally biased region" description="Basic and acidic residues" evidence="8">
    <location>
        <begin position="112"/>
        <end position="125"/>
    </location>
</feature>
<evidence type="ECO:0000256" key="4">
    <source>
        <dbReference type="ARBA" id="ARBA00022692"/>
    </source>
</evidence>
<dbReference type="GO" id="GO:0005886">
    <property type="term" value="C:plasma membrane"/>
    <property type="evidence" value="ECO:0007669"/>
    <property type="project" value="UniProtKB-SubCell"/>
</dbReference>
<dbReference type="EMBL" id="FNLO01000001">
    <property type="protein sequence ID" value="SDV46666.1"/>
    <property type="molecule type" value="Genomic_DNA"/>
</dbReference>
<feature type="region of interest" description="Disordered" evidence="8">
    <location>
        <begin position="98"/>
        <end position="125"/>
    </location>
</feature>
<keyword evidence="3" id="KW-1003">Cell membrane</keyword>
<evidence type="ECO:0000259" key="10">
    <source>
        <dbReference type="PROSITE" id="PS51123"/>
    </source>
</evidence>
<dbReference type="NCBIfam" id="NF006548">
    <property type="entry name" value="PRK09041.1"/>
    <property type="match status" value="1"/>
</dbReference>
<comment type="similarity">
    <text evidence="2">Belongs to the MotB family.</text>
</comment>
<dbReference type="OrthoDB" id="9809186at2"/>
<evidence type="ECO:0000256" key="2">
    <source>
        <dbReference type="ARBA" id="ARBA00008914"/>
    </source>
</evidence>
<feature type="domain" description="OmpA-like" evidence="10">
    <location>
        <begin position="164"/>
        <end position="284"/>
    </location>
</feature>
<evidence type="ECO:0000313" key="12">
    <source>
        <dbReference type="Proteomes" id="UP000243719"/>
    </source>
</evidence>
<dbReference type="InterPro" id="IPR036737">
    <property type="entry name" value="OmpA-like_sf"/>
</dbReference>
<comment type="subcellular location">
    <subcellularLocation>
        <location evidence="1">Cell membrane</location>
        <topology evidence="1">Single-pass membrane protein</topology>
    </subcellularLocation>
</comment>
<keyword evidence="5 9" id="KW-1133">Transmembrane helix</keyword>
<dbReference type="Gene3D" id="3.30.1330.60">
    <property type="entry name" value="OmpA-like domain"/>
    <property type="match status" value="1"/>
</dbReference>
<dbReference type="Pfam" id="PF00691">
    <property type="entry name" value="OmpA"/>
    <property type="match status" value="1"/>
</dbReference>
<evidence type="ECO:0000256" key="7">
    <source>
        <dbReference type="PROSITE-ProRule" id="PRU00473"/>
    </source>
</evidence>
<dbReference type="Proteomes" id="UP000243719">
    <property type="component" value="Unassembled WGS sequence"/>
</dbReference>
<reference evidence="12" key="1">
    <citation type="submission" date="2016-09" db="EMBL/GenBank/DDBJ databases">
        <authorList>
            <person name="Varghese N."/>
            <person name="Submissions S."/>
        </authorList>
    </citation>
    <scope>NUCLEOTIDE SEQUENCE [LARGE SCALE GENOMIC DNA]</scope>
    <source>
        <strain evidence="12">JS23</strain>
    </source>
</reference>